<accession>A0AAD7FUJ2</accession>
<keyword evidence="2" id="KW-1185">Reference proteome</keyword>
<name>A0AAD7FUJ2_9AGAR</name>
<protein>
    <submittedName>
        <fullName evidence="1">Uncharacterized protein</fullName>
    </submittedName>
</protein>
<organism evidence="1 2">
    <name type="scientific">Roridomyces roridus</name>
    <dbReference type="NCBI Taxonomy" id="1738132"/>
    <lineage>
        <taxon>Eukaryota</taxon>
        <taxon>Fungi</taxon>
        <taxon>Dikarya</taxon>
        <taxon>Basidiomycota</taxon>
        <taxon>Agaricomycotina</taxon>
        <taxon>Agaricomycetes</taxon>
        <taxon>Agaricomycetidae</taxon>
        <taxon>Agaricales</taxon>
        <taxon>Marasmiineae</taxon>
        <taxon>Mycenaceae</taxon>
        <taxon>Roridomyces</taxon>
    </lineage>
</organism>
<evidence type="ECO:0000313" key="2">
    <source>
        <dbReference type="Proteomes" id="UP001221142"/>
    </source>
</evidence>
<dbReference type="EMBL" id="JARKIF010000003">
    <property type="protein sequence ID" value="KAJ7644085.1"/>
    <property type="molecule type" value="Genomic_DNA"/>
</dbReference>
<dbReference type="Proteomes" id="UP001221142">
    <property type="component" value="Unassembled WGS sequence"/>
</dbReference>
<gene>
    <name evidence="1" type="ORF">FB45DRAFT_824005</name>
</gene>
<comment type="caution">
    <text evidence="1">The sequence shown here is derived from an EMBL/GenBank/DDBJ whole genome shotgun (WGS) entry which is preliminary data.</text>
</comment>
<evidence type="ECO:0000313" key="1">
    <source>
        <dbReference type="EMBL" id="KAJ7644085.1"/>
    </source>
</evidence>
<reference evidence="1" key="1">
    <citation type="submission" date="2023-03" db="EMBL/GenBank/DDBJ databases">
        <title>Massive genome expansion in bonnet fungi (Mycena s.s.) driven by repeated elements and novel gene families across ecological guilds.</title>
        <authorList>
            <consortium name="Lawrence Berkeley National Laboratory"/>
            <person name="Harder C.B."/>
            <person name="Miyauchi S."/>
            <person name="Viragh M."/>
            <person name="Kuo A."/>
            <person name="Thoen E."/>
            <person name="Andreopoulos B."/>
            <person name="Lu D."/>
            <person name="Skrede I."/>
            <person name="Drula E."/>
            <person name="Henrissat B."/>
            <person name="Morin E."/>
            <person name="Kohler A."/>
            <person name="Barry K."/>
            <person name="LaButti K."/>
            <person name="Morin E."/>
            <person name="Salamov A."/>
            <person name="Lipzen A."/>
            <person name="Mereny Z."/>
            <person name="Hegedus B."/>
            <person name="Baldrian P."/>
            <person name="Stursova M."/>
            <person name="Weitz H."/>
            <person name="Taylor A."/>
            <person name="Grigoriev I.V."/>
            <person name="Nagy L.G."/>
            <person name="Martin F."/>
            <person name="Kauserud H."/>
        </authorList>
    </citation>
    <scope>NUCLEOTIDE SEQUENCE</scope>
    <source>
        <strain evidence="1">9284</strain>
    </source>
</reference>
<sequence length="332" mass="37457">MQQDPTQILELRIHSSSVHLYDESTNEYDSICLLKAPLHEFLRYSREEMSKWLIDLAHDICDPANLRGSLLVWKELSQDWDPVAHTDPLTASVYRYQLPPRPDIFVDLSKISSREGRSVASSGPAQSVTQRDGKCWVTGCLDPRATQICPRRVGDIIGAQILRTFANLEPPPGLSICDGIFRVSLSGALDFWFRDYTVGFRHVSADVYECHLFARDFDSLYTVVGKFATPPPPPPFILPPALHGARAAPPRPQSPNLPARGLFRWHYLQCVINQFAHDDYKSLSNIRIPGLSLWMEGDSDDDDETDSEFEELSNALDLARDVHALQEGEGRR</sequence>
<dbReference type="AlphaFoldDB" id="A0AAD7FUJ2"/>
<proteinExistence type="predicted"/>